<dbReference type="PROSITE" id="PS50011">
    <property type="entry name" value="PROTEIN_KINASE_DOM"/>
    <property type="match status" value="1"/>
</dbReference>
<dbReference type="InterPro" id="IPR011009">
    <property type="entry name" value="Kinase-like_dom_sf"/>
</dbReference>
<feature type="compositionally biased region" description="Polar residues" evidence="1">
    <location>
        <begin position="550"/>
        <end position="561"/>
    </location>
</feature>
<dbReference type="EMBL" id="MRDB01000056">
    <property type="protein sequence ID" value="RKL29681.1"/>
    <property type="molecule type" value="Genomic_DNA"/>
</dbReference>
<evidence type="ECO:0000256" key="1">
    <source>
        <dbReference type="SAM" id="MobiDB-lite"/>
    </source>
</evidence>
<feature type="compositionally biased region" description="Low complexity" evidence="1">
    <location>
        <begin position="592"/>
        <end position="601"/>
    </location>
</feature>
<gene>
    <name evidence="3" type="ORF">BFJ72_g11881</name>
</gene>
<feature type="region of interest" description="Disordered" evidence="1">
    <location>
        <begin position="550"/>
        <end position="635"/>
    </location>
</feature>
<evidence type="ECO:0000259" key="2">
    <source>
        <dbReference type="PROSITE" id="PS50011"/>
    </source>
</evidence>
<dbReference type="AlphaFoldDB" id="A0A420SK80"/>
<name>A0A420SK80_GIBIN</name>
<dbReference type="SUPFAM" id="SSF56112">
    <property type="entry name" value="Protein kinase-like (PK-like)"/>
    <property type="match status" value="1"/>
</dbReference>
<feature type="compositionally biased region" description="Pro residues" evidence="1">
    <location>
        <begin position="578"/>
        <end position="591"/>
    </location>
</feature>
<dbReference type="GO" id="GO:0004672">
    <property type="term" value="F:protein kinase activity"/>
    <property type="evidence" value="ECO:0007669"/>
    <property type="project" value="InterPro"/>
</dbReference>
<evidence type="ECO:0000313" key="3">
    <source>
        <dbReference type="EMBL" id="RKL29681.1"/>
    </source>
</evidence>
<dbReference type="GO" id="GO:0005524">
    <property type="term" value="F:ATP binding"/>
    <property type="evidence" value="ECO:0007669"/>
    <property type="project" value="InterPro"/>
</dbReference>
<sequence length="727" mass="82241">MNPQHIRIASVNLGFEQDDQEVGDCLIGKRNVIAVQSALIRGEEEVFLFNWKSFPQHLWQYVSPWDQRPIGQETVHHFTDFPKRDAPYDPLGPLSQDARKMIENKRWNGMNFKLIKVLAQGGHGYVTLWDVVFEDKSVRRVVIKRPIDSSTNSFDPYKEAEFHLRYDGAQHTTQVIDLHREVVDIRNRMMKNGTIGACALRLGKDWKAGEQSCVVFEYMKFGDMVNIMQTVATRNVQIPAQVLWGIWECLVLALATIAYTPSDSSGNSSFETWWKDVVSDRDEALAFLDHVEREWKIEHDVHLDLEVLNVLAGHDPATHPNQPVFKLHDLGAWSYKMNQCWESHNEDEIWSMRDPVKPHAATPEQFSRDWDSIRVSLPEPTLRQFFGGEDLEKDGGMEVAGRFGMWTNIFLIAKVMESIITREFSRFPYKAVDHDETNKPTHGGRLQTPQFQHIDMELRQIVTRCLHEKPKDRPLITQLLRNILGRKKQGFNNEGPESVHQWWKALFEPQAPKPIPAQAPPPNPVKQAVVASAAKGGLAIASHMVQAVGNQGAPNQPQAPRNTPPHLRRAQPNMKEPPAQPPVQPQVPPQVQPQAPRVTPPHLRKPPFDQRRAQPDNNLQFSFKPNGLKPSPKPNVKVNVKASVRASVRASIMVNAKASIEFSPEPSSPQPGLKFSLNSNVKLTGLDPNPKFNPKPGLKSNVKLSSLKSSLELILMFSLTYEGANIA</sequence>
<accession>A0A420SK80</accession>
<evidence type="ECO:0000313" key="4">
    <source>
        <dbReference type="Proteomes" id="UP000283569"/>
    </source>
</evidence>
<dbReference type="InterPro" id="IPR000719">
    <property type="entry name" value="Prot_kinase_dom"/>
</dbReference>
<protein>
    <recommendedName>
        <fullName evidence="2">Protein kinase domain-containing protein</fullName>
    </recommendedName>
</protein>
<reference evidence="3 4" key="1">
    <citation type="journal article" date="2018" name="Sci. Rep.">
        <title>Characterisation of pathogen-specific regions and novel effector candidates in Fusarium oxysporum f. sp. cepae.</title>
        <authorList>
            <person name="Armitage A.D."/>
            <person name="Taylor A."/>
            <person name="Sobczyk M.K."/>
            <person name="Baxter L."/>
            <person name="Greenfield B.P."/>
            <person name="Bates H.J."/>
            <person name="Wilson F."/>
            <person name="Jackson A.C."/>
            <person name="Ott S."/>
            <person name="Harrison R.J."/>
            <person name="Clarkson J.P."/>
        </authorList>
    </citation>
    <scope>NUCLEOTIDE SEQUENCE [LARGE SCALE GENOMIC DNA]</scope>
    <source>
        <strain evidence="3 4">Fp_A8</strain>
    </source>
</reference>
<comment type="caution">
    <text evidence="3">The sequence shown here is derived from an EMBL/GenBank/DDBJ whole genome shotgun (WGS) entry which is preliminary data.</text>
</comment>
<organism evidence="3 4">
    <name type="scientific">Gibberella intermedia</name>
    <name type="common">Bulb rot disease fungus</name>
    <name type="synonym">Fusarium proliferatum</name>
    <dbReference type="NCBI Taxonomy" id="948311"/>
    <lineage>
        <taxon>Eukaryota</taxon>
        <taxon>Fungi</taxon>
        <taxon>Dikarya</taxon>
        <taxon>Ascomycota</taxon>
        <taxon>Pezizomycotina</taxon>
        <taxon>Sordariomycetes</taxon>
        <taxon>Hypocreomycetidae</taxon>
        <taxon>Hypocreales</taxon>
        <taxon>Nectriaceae</taxon>
        <taxon>Fusarium</taxon>
        <taxon>Fusarium fujikuroi species complex</taxon>
    </lineage>
</organism>
<feature type="domain" description="Protein kinase" evidence="2">
    <location>
        <begin position="112"/>
        <end position="503"/>
    </location>
</feature>
<dbReference type="Gene3D" id="1.10.510.10">
    <property type="entry name" value="Transferase(Phosphotransferase) domain 1"/>
    <property type="match status" value="1"/>
</dbReference>
<proteinExistence type="predicted"/>
<dbReference type="Proteomes" id="UP000283569">
    <property type="component" value="Unassembled WGS sequence"/>
</dbReference>